<dbReference type="RefSeq" id="WP_059055167.1">
    <property type="nucleotide sequence ID" value="NZ_LN831302.1"/>
</dbReference>
<dbReference type="KEGG" id="hhb:Hhub_1069"/>
<proteinExistence type="predicted"/>
<evidence type="ECO:0000256" key="1">
    <source>
        <dbReference type="SAM" id="MobiDB-lite"/>
    </source>
</evidence>
<feature type="region of interest" description="Disordered" evidence="1">
    <location>
        <begin position="283"/>
        <end position="328"/>
    </location>
</feature>
<reference evidence="3" key="1">
    <citation type="journal article" date="2016" name="Environ. Microbiol.">
        <title>The complete genome of a viable archaeum isolated from 123-million-year-old rock salt.</title>
        <authorList>
            <person name="Jaakkola S.T."/>
            <person name="Pfeiffer F."/>
            <person name="Ravantti J.J."/>
            <person name="Guo Q."/>
            <person name="Liu Y."/>
            <person name="Chen X."/>
            <person name="Ma H."/>
            <person name="Yang C."/>
            <person name="Oksanen H.M."/>
            <person name="Bamford D.H."/>
        </authorList>
    </citation>
    <scope>NUCLEOTIDE SEQUENCE</scope>
    <source>
        <strain evidence="3">JI20-1</strain>
    </source>
</reference>
<feature type="region of interest" description="Disordered" evidence="1">
    <location>
        <begin position="23"/>
        <end position="43"/>
    </location>
</feature>
<dbReference type="NCBIfam" id="NF038145">
    <property type="entry name" value="Hvo_1808_fam"/>
    <property type="match status" value="1"/>
</dbReference>
<sequence>MTRRILAVAFVALVVLAGCQSPAVTGGDPAETTTAPATSDFDYADPAGDALGWEGGYWHNESLPVTVGDGLNETEREMVVNRSMARVEQLRGIEFQKPVSVDVISRSTYREEYAGSGNASDAMETFDNVKFEALFLVGEQNDSLAVQDSNRGSNVLGFYTPRDDRIVVISESETPTIDENTLGHELMHALQFRNFNANFSSATRDQSNAHNGLIEGEASFLDSQYSERCGVEWECATPEASGGGGGSSDIHRGIYTMSYFPYSAGSAFVEHVHDAGGWDAVVDVYDDPPASSEQVAQPEKYGSDQPTDVSLPDRSSDDWERVTPGGRAPYGEVGVGGLTAMFGYTYYEQNRHPQSAVLNPLDFDANGNIDLSSPFDYATQPVAGWDGEQLWVYENGDDTAYTWRLAFDSSGDAREFAQTYRQLLQYWGAQERSDGVWRIPENESEFADAFRVTRSGDEVTIVNAPTPDDLGDVHSR</sequence>
<protein>
    <submittedName>
        <fullName evidence="2">Uncharacterized protein</fullName>
    </submittedName>
</protein>
<dbReference type="GeneID" id="26657785"/>
<accession>A0A0U5GYG7</accession>
<name>A0A0U5GYG7_9EURY</name>
<dbReference type="STRING" id="1407499.HHUB_1069"/>
<dbReference type="InterPro" id="IPR047792">
    <property type="entry name" value="Hvo_1808-like"/>
</dbReference>
<dbReference type="OrthoDB" id="85977at2157"/>
<organism evidence="2 3">
    <name type="scientific">Halobacterium hubeiense</name>
    <dbReference type="NCBI Taxonomy" id="1407499"/>
    <lineage>
        <taxon>Archaea</taxon>
        <taxon>Methanobacteriati</taxon>
        <taxon>Methanobacteriota</taxon>
        <taxon>Stenosarchaea group</taxon>
        <taxon>Halobacteria</taxon>
        <taxon>Halobacteriales</taxon>
        <taxon>Halobacteriaceae</taxon>
        <taxon>Halobacterium</taxon>
    </lineage>
</organism>
<gene>
    <name evidence="2" type="ORF">HHUB_1069</name>
</gene>
<dbReference type="AlphaFoldDB" id="A0A0U5GYG7"/>
<evidence type="ECO:0000313" key="2">
    <source>
        <dbReference type="EMBL" id="CQH44630.1"/>
    </source>
</evidence>
<keyword evidence="3" id="KW-1185">Reference proteome</keyword>
<evidence type="ECO:0000313" key="3">
    <source>
        <dbReference type="Proteomes" id="UP000066737"/>
    </source>
</evidence>
<dbReference type="EMBL" id="LN831302">
    <property type="protein sequence ID" value="CQH44630.1"/>
    <property type="molecule type" value="Genomic_DNA"/>
</dbReference>
<dbReference type="PROSITE" id="PS51257">
    <property type="entry name" value="PROKAR_LIPOPROTEIN"/>
    <property type="match status" value="1"/>
</dbReference>
<dbReference type="Proteomes" id="UP000066737">
    <property type="component" value="Chromosome I"/>
</dbReference>